<feature type="domain" description="SCP" evidence="1">
    <location>
        <begin position="140"/>
        <end position="295"/>
    </location>
</feature>
<dbReference type="CDD" id="cd05380">
    <property type="entry name" value="CAP_euk"/>
    <property type="match status" value="1"/>
</dbReference>
<dbReference type="SUPFAM" id="SSF55797">
    <property type="entry name" value="PR-1-like"/>
    <property type="match status" value="1"/>
</dbReference>
<dbReference type="InterPro" id="IPR035940">
    <property type="entry name" value="CAP_sf"/>
</dbReference>
<evidence type="ECO:0000259" key="1">
    <source>
        <dbReference type="SMART" id="SM00198"/>
    </source>
</evidence>
<dbReference type="Gene3D" id="3.40.33.10">
    <property type="entry name" value="CAP"/>
    <property type="match status" value="2"/>
</dbReference>
<dbReference type="OrthoDB" id="10391680at2759"/>
<evidence type="ECO:0000313" key="2">
    <source>
        <dbReference type="EMBL" id="EYC42664.1"/>
    </source>
</evidence>
<reference evidence="3" key="1">
    <citation type="journal article" date="2015" name="Nat. Genet.">
        <title>The genome and transcriptome of the zoonotic hookworm Ancylostoma ceylanicum identify infection-specific gene families.</title>
        <authorList>
            <person name="Schwarz E.M."/>
            <person name="Hu Y."/>
            <person name="Antoshechkin I."/>
            <person name="Miller M.M."/>
            <person name="Sternberg P.W."/>
            <person name="Aroian R.V."/>
        </authorList>
    </citation>
    <scope>NUCLEOTIDE SEQUENCE</scope>
    <source>
        <strain evidence="3">HY135</strain>
    </source>
</reference>
<evidence type="ECO:0000313" key="3">
    <source>
        <dbReference type="Proteomes" id="UP000024635"/>
    </source>
</evidence>
<comment type="caution">
    <text evidence="2">The sequence shown here is derived from an EMBL/GenBank/DDBJ whole genome shotgun (WGS) entry which is preliminary data.</text>
</comment>
<dbReference type="EMBL" id="JARK01000122">
    <property type="protein sequence ID" value="EYC42664.1"/>
    <property type="molecule type" value="Genomic_DNA"/>
</dbReference>
<organism evidence="2 3">
    <name type="scientific">Ancylostoma ceylanicum</name>
    <dbReference type="NCBI Taxonomy" id="53326"/>
    <lineage>
        <taxon>Eukaryota</taxon>
        <taxon>Metazoa</taxon>
        <taxon>Ecdysozoa</taxon>
        <taxon>Nematoda</taxon>
        <taxon>Chromadorea</taxon>
        <taxon>Rhabditida</taxon>
        <taxon>Rhabditina</taxon>
        <taxon>Rhabditomorpha</taxon>
        <taxon>Strongyloidea</taxon>
        <taxon>Ancylostomatidae</taxon>
        <taxon>Ancylostomatinae</taxon>
        <taxon>Ancylostoma</taxon>
    </lineage>
</organism>
<keyword evidence="3" id="KW-1185">Reference proteome</keyword>
<dbReference type="InterPro" id="IPR014044">
    <property type="entry name" value="CAP_dom"/>
</dbReference>
<dbReference type="Pfam" id="PF00188">
    <property type="entry name" value="CAP"/>
    <property type="match status" value="1"/>
</dbReference>
<gene>
    <name evidence="2" type="primary">Acey_s0522.g2890</name>
    <name evidence="2" type="ORF">Y032_0522g2890</name>
</gene>
<protein>
    <recommendedName>
        <fullName evidence="1">SCP domain-containing protein</fullName>
    </recommendedName>
</protein>
<proteinExistence type="predicted"/>
<sequence length="327" mass="35556">MHIQMAAAKATAFACTYGTCTGSTELKLNCIYNKVLAQGDPIYVKADSLDKVCSNCEPKLPVDPCINQLCQQEYTSRFPQVSPGLRMGEFITSCTASSYKRTLRPNVVRRTAPARMFLDLELPSGDIPERACTAQDDMSNDLQTIATDMHNYYRRLVATGWGLDKDGYAPPAKSMLALKYVCDDASNNNIATATKTLVDTCPDTPPPATAGHTLNHFYMNTLKDSREVFLQKAIENWANEAAKVGVGKDNIFHENAGFNNYGHMMQDGASEVTCAVKICQNSGKSVAICQYNAVGPDDEDPIYVVGKKPCSPCANGKSCEKLGGLCV</sequence>
<accession>A0A016WS78</accession>
<dbReference type="STRING" id="53326.A0A016WS78"/>
<dbReference type="Proteomes" id="UP000024635">
    <property type="component" value="Unassembled WGS sequence"/>
</dbReference>
<name>A0A016WS78_9BILA</name>
<dbReference type="SMART" id="SM00198">
    <property type="entry name" value="SCP"/>
    <property type="match status" value="1"/>
</dbReference>
<dbReference type="AlphaFoldDB" id="A0A016WS78"/>